<keyword evidence="3" id="KW-0732">Signal</keyword>
<feature type="domain" description="C-type lectin" evidence="4">
    <location>
        <begin position="51"/>
        <end position="188"/>
    </location>
</feature>
<feature type="region of interest" description="Disordered" evidence="1">
    <location>
        <begin position="213"/>
        <end position="234"/>
    </location>
</feature>
<dbReference type="Pfam" id="PF00059">
    <property type="entry name" value="Lectin_C"/>
    <property type="match status" value="2"/>
</dbReference>
<dbReference type="InterPro" id="IPR050111">
    <property type="entry name" value="C-type_lectin/snaclec_domain"/>
</dbReference>
<gene>
    <name evidence="5" type="ORF">DdX_10268</name>
</gene>
<dbReference type="PANTHER" id="PTHR22803">
    <property type="entry name" value="MANNOSE, PHOSPHOLIPASE, LECTIN RECEPTOR RELATED"/>
    <property type="match status" value="1"/>
</dbReference>
<keyword evidence="2" id="KW-0472">Membrane</keyword>
<dbReference type="InterPro" id="IPR016186">
    <property type="entry name" value="C-type_lectin-like/link_sf"/>
</dbReference>
<feature type="region of interest" description="Disordered" evidence="1">
    <location>
        <begin position="596"/>
        <end position="630"/>
    </location>
</feature>
<dbReference type="Gene3D" id="3.10.100.10">
    <property type="entry name" value="Mannose-Binding Protein A, subunit A"/>
    <property type="match status" value="2"/>
</dbReference>
<dbReference type="Proteomes" id="UP001201812">
    <property type="component" value="Unassembled WGS sequence"/>
</dbReference>
<evidence type="ECO:0000313" key="6">
    <source>
        <dbReference type="Proteomes" id="UP001201812"/>
    </source>
</evidence>
<feature type="compositionally biased region" description="Basic and acidic residues" evidence="1">
    <location>
        <begin position="224"/>
        <end position="234"/>
    </location>
</feature>
<protein>
    <submittedName>
        <fullName evidence="5">Lectin c-type domain-containing protein</fullName>
    </submittedName>
</protein>
<evidence type="ECO:0000259" key="4">
    <source>
        <dbReference type="PROSITE" id="PS50041"/>
    </source>
</evidence>
<name>A0AAD4N2F2_9BILA</name>
<comment type="caution">
    <text evidence="5">The sequence shown here is derived from an EMBL/GenBank/DDBJ whole genome shotgun (WGS) entry which is preliminary data.</text>
</comment>
<keyword evidence="2" id="KW-1133">Transmembrane helix</keyword>
<feature type="domain" description="C-type lectin" evidence="4">
    <location>
        <begin position="431"/>
        <end position="568"/>
    </location>
</feature>
<dbReference type="SMART" id="SM00034">
    <property type="entry name" value="CLECT"/>
    <property type="match status" value="2"/>
</dbReference>
<dbReference type="PROSITE" id="PS50041">
    <property type="entry name" value="C_TYPE_LECTIN_2"/>
    <property type="match status" value="2"/>
</dbReference>
<dbReference type="CDD" id="cd00037">
    <property type="entry name" value="CLECT"/>
    <property type="match status" value="2"/>
</dbReference>
<evidence type="ECO:0000313" key="5">
    <source>
        <dbReference type="EMBL" id="KAI1711389.1"/>
    </source>
</evidence>
<dbReference type="AlphaFoldDB" id="A0AAD4N2F2"/>
<feature type="compositionally biased region" description="Polar residues" evidence="1">
    <location>
        <begin position="213"/>
        <end position="222"/>
    </location>
</feature>
<feature type="chain" id="PRO_5042278444" evidence="3">
    <location>
        <begin position="27"/>
        <end position="707"/>
    </location>
</feature>
<feature type="transmembrane region" description="Helical" evidence="2">
    <location>
        <begin position="387"/>
        <end position="405"/>
    </location>
</feature>
<feature type="transmembrane region" description="Helical" evidence="2">
    <location>
        <begin position="299"/>
        <end position="322"/>
    </location>
</feature>
<sequence length="707" mass="80278">MVLSTYLIRIILALVLQICFSDPSNASFTHENSEDYNTWKTFAIGNSITIFKFFNGWHNFHAAMDDCRGRGAELASFHSLEELQFIFEEANTVMNSSENFWIGLYHNGERVNGLPNLKMYFTDGTDYDLPTTAELHKKIWVPLDDSYQPDAHHWSGSEETEYCVEATNGFGSPKYFLNDVTCSTIMNYYVCMRKYIWEKPKWMTSSGEVITASPSLGTAPDSTSEDHVADPKQEVNPDNGMAVSPQSNGLHSTDATQELQKTYKTSYHTHLEHDWIVRYVVIHRVEVTCLNGGFYSTSLYAPIAEIGFPVALICIILGLLGLQRSSLRNRLLAYTNDSYEFNGNVFWFSVNKTKAFVYKFSSSFVKLSRSIIRSLGATKMILSRNSIRIMFVLVLQSIGFSYPLAANSTPETSEDYNTWQIFAVGDNLTLFKFFNGRLNFIDAMKDCHRRRAELASFHSLEELQLIFEEANTITNSSKNFWIGLFHIGERVNGLPNLKMYFTDGTQYDLPTTKDFHKEIWMPLGDNYQPDAYWYSGSNQTEQCVEATSELGSHEYFLNDVPCSTILEYYVCMRKYAWEKPQWMKSVDAAVTTPALESASEHDALDPKQEVNPDNGMDLNPQSNSSQSTDATQELQKIHRFKVTGVCSCFYSSSLYSTIAEIGFPVALICIILGLLGLQRSSLRNRLLAYTNDNFELANTNNICLSNI</sequence>
<keyword evidence="6" id="KW-1185">Reference proteome</keyword>
<evidence type="ECO:0000256" key="1">
    <source>
        <dbReference type="SAM" id="MobiDB-lite"/>
    </source>
</evidence>
<feature type="compositionally biased region" description="Polar residues" evidence="1">
    <location>
        <begin position="619"/>
        <end position="630"/>
    </location>
</feature>
<keyword evidence="2" id="KW-0812">Transmembrane</keyword>
<evidence type="ECO:0000256" key="2">
    <source>
        <dbReference type="SAM" id="Phobius"/>
    </source>
</evidence>
<organism evidence="5 6">
    <name type="scientific">Ditylenchus destructor</name>
    <dbReference type="NCBI Taxonomy" id="166010"/>
    <lineage>
        <taxon>Eukaryota</taxon>
        <taxon>Metazoa</taxon>
        <taxon>Ecdysozoa</taxon>
        <taxon>Nematoda</taxon>
        <taxon>Chromadorea</taxon>
        <taxon>Rhabditida</taxon>
        <taxon>Tylenchina</taxon>
        <taxon>Tylenchomorpha</taxon>
        <taxon>Sphaerularioidea</taxon>
        <taxon>Anguinidae</taxon>
        <taxon>Anguininae</taxon>
        <taxon>Ditylenchus</taxon>
    </lineage>
</organism>
<dbReference type="InterPro" id="IPR001304">
    <property type="entry name" value="C-type_lectin-like"/>
</dbReference>
<dbReference type="SUPFAM" id="SSF56436">
    <property type="entry name" value="C-type lectin-like"/>
    <property type="match status" value="2"/>
</dbReference>
<proteinExistence type="predicted"/>
<feature type="compositionally biased region" description="Basic and acidic residues" evidence="1">
    <location>
        <begin position="598"/>
        <end position="610"/>
    </location>
</feature>
<evidence type="ECO:0000256" key="3">
    <source>
        <dbReference type="SAM" id="SignalP"/>
    </source>
</evidence>
<dbReference type="InterPro" id="IPR016187">
    <property type="entry name" value="CTDL_fold"/>
</dbReference>
<reference evidence="5" key="1">
    <citation type="submission" date="2022-01" db="EMBL/GenBank/DDBJ databases">
        <title>Genome Sequence Resource for Two Populations of Ditylenchus destructor, the Migratory Endoparasitic Phytonematode.</title>
        <authorList>
            <person name="Zhang H."/>
            <person name="Lin R."/>
            <person name="Xie B."/>
        </authorList>
    </citation>
    <scope>NUCLEOTIDE SEQUENCE</scope>
    <source>
        <strain evidence="5">BazhouSP</strain>
    </source>
</reference>
<accession>A0AAD4N2F2</accession>
<feature type="signal peptide" evidence="3">
    <location>
        <begin position="1"/>
        <end position="26"/>
    </location>
</feature>
<dbReference type="EMBL" id="JAKKPZ010000022">
    <property type="protein sequence ID" value="KAI1711389.1"/>
    <property type="molecule type" value="Genomic_DNA"/>
</dbReference>
<feature type="transmembrane region" description="Helical" evidence="2">
    <location>
        <begin position="654"/>
        <end position="677"/>
    </location>
</feature>